<evidence type="ECO:0000259" key="1">
    <source>
        <dbReference type="PROSITE" id="PS50042"/>
    </source>
</evidence>
<feature type="domain" description="Cyclic nucleotide-binding" evidence="1">
    <location>
        <begin position="257"/>
        <end position="372"/>
    </location>
</feature>
<dbReference type="InterPro" id="IPR014710">
    <property type="entry name" value="RmlC-like_jellyroll"/>
</dbReference>
<evidence type="ECO:0000313" key="3">
    <source>
        <dbReference type="Proteomes" id="UP000320776"/>
    </source>
</evidence>
<name>A0A517DQ82_9FIRM</name>
<evidence type="ECO:0000313" key="2">
    <source>
        <dbReference type="EMBL" id="QDR79468.1"/>
    </source>
</evidence>
<dbReference type="PROSITE" id="PS50042">
    <property type="entry name" value="CNMP_BINDING_3"/>
    <property type="match status" value="1"/>
</dbReference>
<organism evidence="2 3">
    <name type="scientific">Sporomusa termitida</name>
    <dbReference type="NCBI Taxonomy" id="2377"/>
    <lineage>
        <taxon>Bacteria</taxon>
        <taxon>Bacillati</taxon>
        <taxon>Bacillota</taxon>
        <taxon>Negativicutes</taxon>
        <taxon>Selenomonadales</taxon>
        <taxon>Sporomusaceae</taxon>
        <taxon>Sporomusa</taxon>
    </lineage>
</organism>
<gene>
    <name evidence="2" type="ORF">SPTER_07430</name>
</gene>
<dbReference type="InterPro" id="IPR018490">
    <property type="entry name" value="cNMP-bd_dom_sf"/>
</dbReference>
<sequence>MQTKKQKLETAAKPEWESVKIYDAYTNEEKEAIYHFRYQIHIGEMKRIIPSTDHYRKVIIDELDSWSQQAYAKLADGRIVGAVRATFGKASDFPTGLAHIFQLARFQKFSPNSKNICFGTKMMVDPLYRKTPVFFQLLTHCYKFLREHNIQFNLSGCNPYLLPMYEQLGYQSFAPGFQDPGYGFVVPILLMPEDIEHLTAIRSPYLRIAKKYTNSTAAREWFLANFPEASRYPVGIFTSKQKRWDFVKQRINHPLSALSTLNENEVKKLLHIATPVECRQGSEFIRQGDVCNELNLLITGVMRIASQVGEVSQAKCGDIIGTVGLFAQTHHQVDATAVADCEILTISRIAFEKLQRFQPDLGRKLRLSLSREDQ</sequence>
<keyword evidence="3" id="KW-1185">Reference proteome</keyword>
<dbReference type="InterPro" id="IPR000595">
    <property type="entry name" value="cNMP-bd_dom"/>
</dbReference>
<dbReference type="SUPFAM" id="SSF51206">
    <property type="entry name" value="cAMP-binding domain-like"/>
    <property type="match status" value="1"/>
</dbReference>
<dbReference type="SUPFAM" id="SSF55729">
    <property type="entry name" value="Acyl-CoA N-acyltransferases (Nat)"/>
    <property type="match status" value="1"/>
</dbReference>
<dbReference type="Gene3D" id="3.40.630.30">
    <property type="match status" value="1"/>
</dbReference>
<dbReference type="InterPro" id="IPR054597">
    <property type="entry name" value="FeeM_cat"/>
</dbReference>
<protein>
    <submittedName>
        <fullName evidence="2">Cyclic nucleotide-binding domain protein</fullName>
    </submittedName>
</protein>
<dbReference type="Proteomes" id="UP000320776">
    <property type="component" value="Chromosome"/>
</dbReference>
<proteinExistence type="predicted"/>
<dbReference type="Gene3D" id="2.60.120.10">
    <property type="entry name" value="Jelly Rolls"/>
    <property type="match status" value="1"/>
</dbReference>
<dbReference type="InterPro" id="IPR016181">
    <property type="entry name" value="Acyl_CoA_acyltransferase"/>
</dbReference>
<dbReference type="EMBL" id="CP036259">
    <property type="protein sequence ID" value="QDR79468.1"/>
    <property type="molecule type" value="Genomic_DNA"/>
</dbReference>
<reference evidence="2 3" key="1">
    <citation type="submission" date="2019-02" db="EMBL/GenBank/DDBJ databases">
        <title>Closed genome of Sporomusa termitida DSM 4440.</title>
        <authorList>
            <person name="Poehlein A."/>
            <person name="Daniel R."/>
        </authorList>
    </citation>
    <scope>NUCLEOTIDE SEQUENCE [LARGE SCALE GENOMIC DNA]</scope>
    <source>
        <strain evidence="2 3">DSM 4440</strain>
    </source>
</reference>
<dbReference type="AlphaFoldDB" id="A0A517DQ82"/>
<dbReference type="KEGG" id="sted:SPTER_07430"/>
<dbReference type="SMART" id="SM00100">
    <property type="entry name" value="cNMP"/>
    <property type="match status" value="1"/>
</dbReference>
<dbReference type="Pfam" id="PF21926">
    <property type="entry name" value="FeeM"/>
    <property type="match status" value="1"/>
</dbReference>
<dbReference type="OrthoDB" id="1673783at2"/>
<dbReference type="CDD" id="cd00038">
    <property type="entry name" value="CAP_ED"/>
    <property type="match status" value="1"/>
</dbReference>
<accession>A0A517DQ82</accession>
<dbReference type="Pfam" id="PF00027">
    <property type="entry name" value="cNMP_binding"/>
    <property type="match status" value="1"/>
</dbReference>
<dbReference type="RefSeq" id="WP_144349115.1">
    <property type="nucleotide sequence ID" value="NZ_CP036259.1"/>
</dbReference>